<accession>A0ABW8U8F7</accession>
<dbReference type="EMBL" id="JBJJXE010000031">
    <property type="protein sequence ID" value="MFL1733135.1"/>
    <property type="molecule type" value="Genomic_DNA"/>
</dbReference>
<dbReference type="Proteomes" id="UP001624684">
    <property type="component" value="Unassembled WGS sequence"/>
</dbReference>
<gene>
    <name evidence="2" type="ORF">ACJHVH_09150</name>
</gene>
<keyword evidence="3" id="KW-1185">Reference proteome</keyword>
<proteinExistence type="predicted"/>
<evidence type="ECO:0000313" key="2">
    <source>
        <dbReference type="EMBL" id="MFL1733135.1"/>
    </source>
</evidence>
<dbReference type="GO" id="GO:0004519">
    <property type="term" value="F:endonuclease activity"/>
    <property type="evidence" value="ECO:0007669"/>
    <property type="project" value="UniProtKB-KW"/>
</dbReference>
<dbReference type="InterPro" id="IPR036170">
    <property type="entry name" value="YezG-like_sf"/>
</dbReference>
<evidence type="ECO:0000259" key="1">
    <source>
        <dbReference type="Pfam" id="PF13930"/>
    </source>
</evidence>
<reference evidence="2 3" key="1">
    <citation type="submission" date="2024-11" db="EMBL/GenBank/DDBJ databases">
        <title>First Report of Moraxella oculi in Brazil in an Infectious Bovine Keratoconjunctivitis Outbreak.</title>
        <authorList>
            <person name="Carvalho C.V."/>
            <person name="Domingues R."/>
            <person name="Coutinho C."/>
            <person name="Honorio N.T.B.S."/>
            <person name="Faza D.R.L.R."/>
            <person name="Carvalho W.A."/>
            <person name="Machado A.B.F."/>
            <person name="Martins M.F."/>
            <person name="Gaspar E.B."/>
        </authorList>
    </citation>
    <scope>NUCLEOTIDE SEQUENCE [LARGE SCALE GENOMIC DNA]</scope>
    <source>
        <strain evidence="2 3">2117LE</strain>
    </source>
</reference>
<feature type="domain" description="Type VII secretion system protein EssD-like" evidence="1">
    <location>
        <begin position="3"/>
        <end position="82"/>
    </location>
</feature>
<name>A0ABW8U8F7_9GAMM</name>
<comment type="caution">
    <text evidence="2">The sequence shown here is derived from an EMBL/GenBank/DDBJ whole genome shotgun (WGS) entry which is preliminary data.</text>
</comment>
<dbReference type="Gene3D" id="3.40.570.10">
    <property type="entry name" value="Extracellular Endonuclease, subunit A"/>
    <property type="match status" value="1"/>
</dbReference>
<sequence length="210" mass="24436">MPTDHGGHLIASMFNGLGEGINIVPMDAKFNGVKGRWYEMEMRWRDALDPKSGGGTVQVKIEPIYSGNSKRPDKFIIQERINGVLRIYDDFYNNPTGKKTMTEKLDDIVKILNDMKPIESDLLIFEVYIYSDTSSFSCYWLINNQRNDFDFDSFPMKQSREIISHIKILKSNDDSWNNFRLCLDADGKFIFDTVNIDEENSWHGLYIERH</sequence>
<protein>
    <submittedName>
        <fullName evidence="2">DNA/RNA non-specific endonuclease</fullName>
    </submittedName>
</protein>
<keyword evidence="2" id="KW-0255">Endonuclease</keyword>
<evidence type="ECO:0000313" key="3">
    <source>
        <dbReference type="Proteomes" id="UP001624684"/>
    </source>
</evidence>
<dbReference type="SUPFAM" id="SSF160424">
    <property type="entry name" value="BH3703-like"/>
    <property type="match status" value="1"/>
</dbReference>
<dbReference type="RefSeq" id="WP_407069622.1">
    <property type="nucleotide sequence ID" value="NZ_JBJJXE010000031.1"/>
</dbReference>
<keyword evidence="2" id="KW-0540">Nuclease</keyword>
<keyword evidence="2" id="KW-0378">Hydrolase</keyword>
<dbReference type="InterPro" id="IPR044929">
    <property type="entry name" value="DNA/RNA_non-sp_Endonuclease_sf"/>
</dbReference>
<dbReference type="InterPro" id="IPR044927">
    <property type="entry name" value="Endonuclea_NS_2"/>
</dbReference>
<dbReference type="Pfam" id="PF13930">
    <property type="entry name" value="Endonuclea_NS_2"/>
    <property type="match status" value="1"/>
</dbReference>
<organism evidence="2 3">
    <name type="scientific">Moraxella oculi</name>
    <dbReference type="NCBI Taxonomy" id="2940516"/>
    <lineage>
        <taxon>Bacteria</taxon>
        <taxon>Pseudomonadati</taxon>
        <taxon>Pseudomonadota</taxon>
        <taxon>Gammaproteobacteria</taxon>
        <taxon>Moraxellales</taxon>
        <taxon>Moraxellaceae</taxon>
        <taxon>Moraxella</taxon>
    </lineage>
</organism>